<keyword evidence="3" id="KW-1185">Reference proteome</keyword>
<sequence length="326" mass="36182">MPLESFLIPLMRGISPGRPSVANGRGGEGVTAGIPRSENNAPLHRPVVPSLLFRLLFSRSSPTVLFPSRRIEDNPDDAAAAHALWRGLLTADKRWRSGARSPPLPPDEARRLQRHSAGRPPKGFARSRWTANWRGRERSRSFQRDTKHRAVDQQVEDQRWRRGRQQGDHRLQAVRRERPGRAQEQGAEGLPRRSALDLETQTTTITITITITPRSADTSSVCGAERLSVSVPRIKNNRLLPRSAVPPVGGVVVEDEQPPQGAAVLGFRRHQQLDGRLHPVGAPDQQEPGLEHSVVPPTGREQNQGSALRGSCFEMELQQSETEPRS</sequence>
<evidence type="ECO:0000256" key="1">
    <source>
        <dbReference type="SAM" id="MobiDB-lite"/>
    </source>
</evidence>
<organism evidence="2 3">
    <name type="scientific">Liparis tanakae</name>
    <name type="common">Tanaka's snailfish</name>
    <dbReference type="NCBI Taxonomy" id="230148"/>
    <lineage>
        <taxon>Eukaryota</taxon>
        <taxon>Metazoa</taxon>
        <taxon>Chordata</taxon>
        <taxon>Craniata</taxon>
        <taxon>Vertebrata</taxon>
        <taxon>Euteleostomi</taxon>
        <taxon>Actinopterygii</taxon>
        <taxon>Neopterygii</taxon>
        <taxon>Teleostei</taxon>
        <taxon>Neoteleostei</taxon>
        <taxon>Acanthomorphata</taxon>
        <taxon>Eupercaria</taxon>
        <taxon>Perciformes</taxon>
        <taxon>Cottioidei</taxon>
        <taxon>Cottales</taxon>
        <taxon>Liparidae</taxon>
        <taxon>Liparis</taxon>
    </lineage>
</organism>
<feature type="region of interest" description="Disordered" evidence="1">
    <location>
        <begin position="175"/>
        <end position="194"/>
    </location>
</feature>
<dbReference type="AlphaFoldDB" id="A0A4Z2HLV2"/>
<proteinExistence type="predicted"/>
<comment type="caution">
    <text evidence="2">The sequence shown here is derived from an EMBL/GenBank/DDBJ whole genome shotgun (WGS) entry which is preliminary data.</text>
</comment>
<gene>
    <name evidence="2" type="ORF">EYF80_024065</name>
</gene>
<dbReference type="EMBL" id="SRLO01000230">
    <property type="protein sequence ID" value="TNN65772.1"/>
    <property type="molecule type" value="Genomic_DNA"/>
</dbReference>
<dbReference type="Proteomes" id="UP000314294">
    <property type="component" value="Unassembled WGS sequence"/>
</dbReference>
<evidence type="ECO:0000313" key="3">
    <source>
        <dbReference type="Proteomes" id="UP000314294"/>
    </source>
</evidence>
<feature type="compositionally biased region" description="Polar residues" evidence="1">
    <location>
        <begin position="317"/>
        <end position="326"/>
    </location>
</feature>
<feature type="compositionally biased region" description="Basic and acidic residues" evidence="1">
    <location>
        <begin position="134"/>
        <end position="170"/>
    </location>
</feature>
<accession>A0A4Z2HLV2</accession>
<evidence type="ECO:0000313" key="2">
    <source>
        <dbReference type="EMBL" id="TNN65772.1"/>
    </source>
</evidence>
<feature type="region of interest" description="Disordered" evidence="1">
    <location>
        <begin position="96"/>
        <end position="170"/>
    </location>
</feature>
<protein>
    <submittedName>
        <fullName evidence="2">Uncharacterized protein</fullName>
    </submittedName>
</protein>
<reference evidence="2 3" key="1">
    <citation type="submission" date="2019-03" db="EMBL/GenBank/DDBJ databases">
        <title>First draft genome of Liparis tanakae, snailfish: a comprehensive survey of snailfish specific genes.</title>
        <authorList>
            <person name="Kim W."/>
            <person name="Song I."/>
            <person name="Jeong J.-H."/>
            <person name="Kim D."/>
            <person name="Kim S."/>
            <person name="Ryu S."/>
            <person name="Song J.Y."/>
            <person name="Lee S.K."/>
        </authorList>
    </citation>
    <scope>NUCLEOTIDE SEQUENCE [LARGE SCALE GENOMIC DNA]</scope>
    <source>
        <tissue evidence="2">Muscle</tissue>
    </source>
</reference>
<name>A0A4Z2HLV2_9TELE</name>
<feature type="region of interest" description="Disordered" evidence="1">
    <location>
        <begin position="277"/>
        <end position="326"/>
    </location>
</feature>